<accession>E0NK52</accession>
<dbReference type="GO" id="GO:0005524">
    <property type="term" value="F:ATP binding"/>
    <property type="evidence" value="ECO:0007669"/>
    <property type="project" value="UniProtKB-KW"/>
</dbReference>
<dbReference type="HOGENOM" id="CLU_196771_0_0_9"/>
<dbReference type="InterPro" id="IPR027417">
    <property type="entry name" value="P-loop_NTPase"/>
</dbReference>
<reference evidence="1 2" key="1">
    <citation type="submission" date="2010-07" db="EMBL/GenBank/DDBJ databases">
        <authorList>
            <person name="Muzny D."/>
            <person name="Qin X."/>
            <person name="Deng J."/>
            <person name="Jiang H."/>
            <person name="Liu Y."/>
            <person name="Qu J."/>
            <person name="Song X.-Z."/>
            <person name="Zhang L."/>
            <person name="Thornton R."/>
            <person name="Coyle M."/>
            <person name="Francisco L."/>
            <person name="Jackson L."/>
            <person name="Javaid M."/>
            <person name="Korchina V."/>
            <person name="Kovar C."/>
            <person name="Mata R."/>
            <person name="Mathew T."/>
            <person name="Ngo R."/>
            <person name="Nguyen L."/>
            <person name="Nguyen N."/>
            <person name="Okwuonu G."/>
            <person name="Ongeri F."/>
            <person name="Pham C."/>
            <person name="Simmons D."/>
            <person name="Wilczek-Boney K."/>
            <person name="Hale W."/>
            <person name="Jakkamsetti A."/>
            <person name="Pham P."/>
            <person name="Ruth R."/>
            <person name="San Lucas F."/>
            <person name="Warren J."/>
            <person name="Zhang J."/>
            <person name="Zhao Z."/>
            <person name="Zhou C."/>
            <person name="Zhu D."/>
            <person name="Lee S."/>
            <person name="Bess C."/>
            <person name="Blankenburg K."/>
            <person name="Forbes L."/>
            <person name="Fu Q."/>
            <person name="Gubbala S."/>
            <person name="Hirani K."/>
            <person name="Jayaseelan J.C."/>
            <person name="Lara F."/>
            <person name="Munidasa M."/>
            <person name="Palculict T."/>
            <person name="Patil S."/>
            <person name="Pu L.-L."/>
            <person name="Saada N."/>
            <person name="Tang L."/>
            <person name="Weissenberger G."/>
            <person name="Zhu Y."/>
            <person name="Hemphill L."/>
            <person name="Shang Y."/>
            <person name="Youmans B."/>
            <person name="Ayvaz T."/>
            <person name="Ross M."/>
            <person name="Santibanez J."/>
            <person name="Aqrawi P."/>
            <person name="Gross S."/>
            <person name="Joshi V."/>
            <person name="Fowler G."/>
            <person name="Nazareth L."/>
            <person name="Reid J."/>
            <person name="Worley K."/>
            <person name="Petrosino J."/>
            <person name="Highlander S."/>
            <person name="Gibbs R."/>
        </authorList>
    </citation>
    <scope>NUCLEOTIDE SEQUENCE [LARGE SCALE GENOMIC DNA]</scope>
    <source>
        <strain evidence="1 2">ATCC BAA-1640</strain>
    </source>
</reference>
<keyword evidence="2" id="KW-1185">Reference proteome</keyword>
<comment type="caution">
    <text evidence="1">The sequence shown here is derived from an EMBL/GenBank/DDBJ whole genome shotgun (WGS) entry which is preliminary data.</text>
</comment>
<name>E0NK52_9FIRM</name>
<keyword evidence="1" id="KW-0547">Nucleotide-binding</keyword>
<dbReference type="AlphaFoldDB" id="E0NK52"/>
<gene>
    <name evidence="1" type="ORF">HMPREF9225_0541</name>
</gene>
<organism evidence="1 2">
    <name type="scientific">Peptoniphilus duerdenii ATCC BAA-1640</name>
    <dbReference type="NCBI Taxonomy" id="862517"/>
    <lineage>
        <taxon>Bacteria</taxon>
        <taxon>Bacillati</taxon>
        <taxon>Bacillota</taxon>
        <taxon>Tissierellia</taxon>
        <taxon>Tissierellales</taxon>
        <taxon>Peptoniphilaceae</taxon>
        <taxon>Peptoniphilus</taxon>
    </lineage>
</organism>
<dbReference type="OrthoDB" id="1699025at2"/>
<sequence>MILLKDVSYEWEDGRTALKNINLEIKKDEFVLISGKSGSGDSDIMMTDTINPLKSKFKGFHKTFKQDDLGLSLSSFLLN</sequence>
<dbReference type="EC" id="3.6.3.-" evidence="1"/>
<evidence type="ECO:0000313" key="2">
    <source>
        <dbReference type="Proteomes" id="UP000003280"/>
    </source>
</evidence>
<evidence type="ECO:0000313" key="1">
    <source>
        <dbReference type="EMBL" id="EFM25835.1"/>
    </source>
</evidence>
<dbReference type="EMBL" id="AEEH01000020">
    <property type="protein sequence ID" value="EFM25835.1"/>
    <property type="molecule type" value="Genomic_DNA"/>
</dbReference>
<dbReference type="eggNOG" id="COG1122">
    <property type="taxonomic scope" value="Bacteria"/>
</dbReference>
<proteinExistence type="predicted"/>
<dbReference type="STRING" id="862517.HMPREF9225_0541"/>
<dbReference type="SUPFAM" id="SSF52540">
    <property type="entry name" value="P-loop containing nucleoside triphosphate hydrolases"/>
    <property type="match status" value="1"/>
</dbReference>
<dbReference type="GO" id="GO:0016787">
    <property type="term" value="F:hydrolase activity"/>
    <property type="evidence" value="ECO:0007669"/>
    <property type="project" value="UniProtKB-KW"/>
</dbReference>
<keyword evidence="1" id="KW-0067">ATP-binding</keyword>
<dbReference type="RefSeq" id="WP_008901365.1">
    <property type="nucleotide sequence ID" value="NZ_GL397071.1"/>
</dbReference>
<dbReference type="Proteomes" id="UP000003280">
    <property type="component" value="Unassembled WGS sequence"/>
</dbReference>
<protein>
    <submittedName>
        <fullName evidence="1">ABC transporter, ATP-binding protein</fullName>
        <ecNumber evidence="1">3.6.3.-</ecNumber>
    </submittedName>
</protein>
<dbReference type="Gene3D" id="3.40.50.300">
    <property type="entry name" value="P-loop containing nucleotide triphosphate hydrolases"/>
    <property type="match status" value="1"/>
</dbReference>
<keyword evidence="1" id="KW-0378">Hydrolase</keyword>